<dbReference type="FunFam" id="3.40.605.10:FF:000004">
    <property type="entry name" value="Aldehyde dehydrogenase"/>
    <property type="match status" value="1"/>
</dbReference>
<dbReference type="GO" id="GO:0004029">
    <property type="term" value="F:aldehyde dehydrogenase (NAD+) activity"/>
    <property type="evidence" value="ECO:0007669"/>
    <property type="project" value="TreeGrafter"/>
</dbReference>
<evidence type="ECO:0000313" key="9">
    <source>
        <dbReference type="EMBL" id="KAJ1168738.1"/>
    </source>
</evidence>
<comment type="caution">
    <text evidence="9">The sequence shown here is derived from an EMBL/GenBank/DDBJ whole genome shotgun (WGS) entry which is preliminary data.</text>
</comment>
<dbReference type="EMBL" id="JANPWB010000007">
    <property type="protein sequence ID" value="KAJ1168738.1"/>
    <property type="molecule type" value="Genomic_DNA"/>
</dbReference>
<dbReference type="InterPro" id="IPR016163">
    <property type="entry name" value="Ald_DH_C"/>
</dbReference>
<dbReference type="InterPro" id="IPR012394">
    <property type="entry name" value="Aldehyde_DH_NAD(P)"/>
</dbReference>
<dbReference type="Gene3D" id="3.40.605.10">
    <property type="entry name" value="Aldehyde Dehydrogenase, Chain A, domain 1"/>
    <property type="match status" value="1"/>
</dbReference>
<keyword evidence="3" id="KW-0520">NAD</keyword>
<evidence type="ECO:0000259" key="8">
    <source>
        <dbReference type="Pfam" id="PF00171"/>
    </source>
</evidence>
<gene>
    <name evidence="9" type="ORF">NDU88_000652</name>
</gene>
<keyword evidence="10" id="KW-1185">Reference proteome</keyword>
<dbReference type="SUPFAM" id="SSF53720">
    <property type="entry name" value="ALDH-like"/>
    <property type="match status" value="1"/>
</dbReference>
<dbReference type="InterPro" id="IPR016161">
    <property type="entry name" value="Ald_DH/histidinol_DH"/>
</dbReference>
<feature type="domain" description="Aldehyde dehydrogenase" evidence="8">
    <location>
        <begin position="4"/>
        <end position="399"/>
    </location>
</feature>
<dbReference type="GO" id="GO:0004028">
    <property type="term" value="F:3-chloroallyl aldehyde dehydrogenase activity"/>
    <property type="evidence" value="ECO:0007669"/>
    <property type="project" value="TreeGrafter"/>
</dbReference>
<dbReference type="AlphaFoldDB" id="A0AAV7SX53"/>
<dbReference type="InterPro" id="IPR029510">
    <property type="entry name" value="Ald_DH_CS_GLU"/>
</dbReference>
<sequence length="449" mass="49281">MSQLQALKRCIEENKAAINEALAQDLRRPAFEAEAGETALTINEINCALKNLQTWMKDEGVEKNLATSLDTAYIRKDPFGVVLIIGPWNYPISLVLIPLVGAIAAGNCCIVKPSEISTSAEKLLSDLLPSYLDPECFAVVCGGPQETTQLLENKFDYIFFTGSFNVGKIIMTAAAKQLTPVTLELSGKNPCFIDDGFDPKTAANRVIWSHFFNDGQTCVSPDYVLCTKEMRELLLPAMRETLVEFYGKDPQQSPDLARIINDRHFQRIKALLGSGTVAIGGDYDEKDRYIAPTILVDVKESDPVMQEEIFGPILPIMTVKGVDEAIAYINRHEKPLTIYAFSPDSKVMDTILARTSSGGFCGNDGMMQMTLTSLPFGGIGQSGMGKYHGRFTFDTFSNHRGVLLRGPGMEHLNAVRYPPYTEENLRILVASLESSTAGPAPSSEPTIKT</sequence>
<evidence type="ECO:0000256" key="6">
    <source>
        <dbReference type="PROSITE-ProRule" id="PRU10007"/>
    </source>
</evidence>
<evidence type="ECO:0000256" key="2">
    <source>
        <dbReference type="ARBA" id="ARBA00023002"/>
    </source>
</evidence>
<keyword evidence="2 4" id="KW-0560">Oxidoreductase</keyword>
<organism evidence="9 10">
    <name type="scientific">Pleurodeles waltl</name>
    <name type="common">Iberian ribbed newt</name>
    <dbReference type="NCBI Taxonomy" id="8319"/>
    <lineage>
        <taxon>Eukaryota</taxon>
        <taxon>Metazoa</taxon>
        <taxon>Chordata</taxon>
        <taxon>Craniata</taxon>
        <taxon>Vertebrata</taxon>
        <taxon>Euteleostomi</taxon>
        <taxon>Amphibia</taxon>
        <taxon>Batrachia</taxon>
        <taxon>Caudata</taxon>
        <taxon>Salamandroidea</taxon>
        <taxon>Salamandridae</taxon>
        <taxon>Pleurodelinae</taxon>
        <taxon>Pleurodeles</taxon>
    </lineage>
</organism>
<evidence type="ECO:0000256" key="5">
    <source>
        <dbReference type="PIRSR" id="PIRSR036492-1"/>
    </source>
</evidence>
<dbReference type="InterPro" id="IPR016162">
    <property type="entry name" value="Ald_DH_N"/>
</dbReference>
<dbReference type="FunFam" id="3.40.309.10:FF:000003">
    <property type="entry name" value="Aldehyde dehydrogenase"/>
    <property type="match status" value="1"/>
</dbReference>
<dbReference type="GO" id="GO:0006081">
    <property type="term" value="P:aldehyde metabolic process"/>
    <property type="evidence" value="ECO:0007669"/>
    <property type="project" value="InterPro"/>
</dbReference>
<accession>A0AAV7SX53</accession>
<dbReference type="GO" id="GO:0005737">
    <property type="term" value="C:cytoplasm"/>
    <property type="evidence" value="ECO:0007669"/>
    <property type="project" value="TreeGrafter"/>
</dbReference>
<evidence type="ECO:0000256" key="1">
    <source>
        <dbReference type="ARBA" id="ARBA00009986"/>
    </source>
</evidence>
<name>A0AAV7SX53_PLEWA</name>
<dbReference type="PANTHER" id="PTHR43570">
    <property type="entry name" value="ALDEHYDE DEHYDROGENASE"/>
    <property type="match status" value="1"/>
</dbReference>
<feature type="active site" evidence="5">
    <location>
        <position position="218"/>
    </location>
</feature>
<evidence type="ECO:0000256" key="7">
    <source>
        <dbReference type="RuleBase" id="RU003345"/>
    </source>
</evidence>
<dbReference type="PIRSF" id="PIRSF036492">
    <property type="entry name" value="ALDH"/>
    <property type="match status" value="1"/>
</dbReference>
<dbReference type="Pfam" id="PF00171">
    <property type="entry name" value="Aldedh"/>
    <property type="match status" value="1"/>
</dbReference>
<reference evidence="9" key="1">
    <citation type="journal article" date="2022" name="bioRxiv">
        <title>Sequencing and chromosome-scale assembly of the giantPleurodeles waltlgenome.</title>
        <authorList>
            <person name="Brown T."/>
            <person name="Elewa A."/>
            <person name="Iarovenko S."/>
            <person name="Subramanian E."/>
            <person name="Araus A.J."/>
            <person name="Petzold A."/>
            <person name="Susuki M."/>
            <person name="Suzuki K.-i.T."/>
            <person name="Hayashi T."/>
            <person name="Toyoda A."/>
            <person name="Oliveira C."/>
            <person name="Osipova E."/>
            <person name="Leigh N.D."/>
            <person name="Simon A."/>
            <person name="Yun M.H."/>
        </authorList>
    </citation>
    <scope>NUCLEOTIDE SEQUENCE</scope>
    <source>
        <strain evidence="9">20211129_DDA</strain>
        <tissue evidence="9">Liver</tissue>
    </source>
</reference>
<proteinExistence type="inferred from homology"/>
<evidence type="ECO:0000256" key="3">
    <source>
        <dbReference type="ARBA" id="ARBA00023027"/>
    </source>
</evidence>
<feature type="active site" evidence="5 6">
    <location>
        <position position="184"/>
    </location>
</feature>
<protein>
    <recommendedName>
        <fullName evidence="4">Aldehyde dehydrogenase</fullName>
    </recommendedName>
</protein>
<comment type="similarity">
    <text evidence="1 4 7">Belongs to the aldehyde dehydrogenase family.</text>
</comment>
<dbReference type="InterPro" id="IPR015590">
    <property type="entry name" value="Aldehyde_DH_dom"/>
</dbReference>
<dbReference type="PROSITE" id="PS00687">
    <property type="entry name" value="ALDEHYDE_DEHYDR_GLU"/>
    <property type="match status" value="1"/>
</dbReference>
<evidence type="ECO:0000313" key="10">
    <source>
        <dbReference type="Proteomes" id="UP001066276"/>
    </source>
</evidence>
<dbReference type="PANTHER" id="PTHR43570:SF2">
    <property type="entry name" value="ALDEHYDE DEHYDROGENASE FAMILY 3 MEMBER B1"/>
    <property type="match status" value="1"/>
</dbReference>
<dbReference type="Proteomes" id="UP001066276">
    <property type="component" value="Chromosome 4_1"/>
</dbReference>
<evidence type="ECO:0000256" key="4">
    <source>
        <dbReference type="PIRNR" id="PIRNR036492"/>
    </source>
</evidence>
<dbReference type="Gene3D" id="3.40.309.10">
    <property type="entry name" value="Aldehyde Dehydrogenase, Chain A, domain 2"/>
    <property type="match status" value="1"/>
</dbReference>